<dbReference type="PANTHER" id="PTHR43884">
    <property type="entry name" value="ACYL-COA DEHYDROGENASE"/>
    <property type="match status" value="1"/>
</dbReference>
<evidence type="ECO:0000256" key="2">
    <source>
        <dbReference type="ARBA" id="ARBA00009347"/>
    </source>
</evidence>
<dbReference type="InterPro" id="IPR009100">
    <property type="entry name" value="AcylCoA_DH/oxidase_NM_dom_sf"/>
</dbReference>
<dbReference type="FunFam" id="1.20.140.10:FF:000012">
    <property type="entry name" value="Acyl-CoA dehydrogenase fadE12"/>
    <property type="match status" value="1"/>
</dbReference>
<evidence type="ECO:0000256" key="3">
    <source>
        <dbReference type="ARBA" id="ARBA00022630"/>
    </source>
</evidence>
<dbReference type="InterPro" id="IPR006091">
    <property type="entry name" value="Acyl-CoA_Oxase/DH_mid-dom"/>
</dbReference>
<comment type="similarity">
    <text evidence="2">Belongs to the acyl-CoA dehydrogenase family.</text>
</comment>
<dbReference type="OrthoDB" id="7807987at2"/>
<gene>
    <name evidence="8" type="ORF">C7R54_24205</name>
</gene>
<proteinExistence type="inferred from homology"/>
<dbReference type="Gene3D" id="1.20.140.10">
    <property type="entry name" value="Butyryl-CoA Dehydrogenase, subunit A, domain 3"/>
    <property type="match status" value="1"/>
</dbReference>
<feature type="domain" description="Acyl-CoA oxidase/dehydrogenase middle" evidence="6">
    <location>
        <begin position="123"/>
        <end position="221"/>
    </location>
</feature>
<dbReference type="Proteomes" id="UP000290849">
    <property type="component" value="Unassembled WGS sequence"/>
</dbReference>
<reference evidence="8 9" key="1">
    <citation type="journal article" date="2017" name="Int. J. Syst. Evol. Microbiol.">
        <title>Achromobacter aloeverae sp. nov., isolated from the root of Aloe vera (L.) Burm.f.</title>
        <authorList>
            <person name="Kuncharoen N."/>
            <person name="Muramatsu Y."/>
            <person name="Shibata C."/>
            <person name="Kamakura Y."/>
            <person name="Nakagawa Y."/>
            <person name="Tanasupawat S."/>
        </authorList>
    </citation>
    <scope>NUCLEOTIDE SEQUENCE [LARGE SCALE GENOMIC DNA]</scope>
    <source>
        <strain evidence="8 9">AVA-1</strain>
    </source>
</reference>
<dbReference type="AlphaFoldDB" id="A0A4Q1HDV3"/>
<dbReference type="Pfam" id="PF00441">
    <property type="entry name" value="Acyl-CoA_dh_1"/>
    <property type="match status" value="1"/>
</dbReference>
<accession>A0A4Q1HDV3</accession>
<dbReference type="Gene3D" id="1.10.540.10">
    <property type="entry name" value="Acyl-CoA dehydrogenase/oxidase, N-terminal domain"/>
    <property type="match status" value="1"/>
</dbReference>
<dbReference type="Gene3D" id="2.40.110.10">
    <property type="entry name" value="Butyryl-CoA Dehydrogenase, subunit A, domain 2"/>
    <property type="match status" value="1"/>
</dbReference>
<sequence length="390" mass="42804">MNFEPSDEHLSIRQAVDALCARFPESYWLDRDADGAFPEDFYRAMAEAGWLGTAIPETHGGAGLGVQEAAIVMQAVAESGACLSGCSSIHINIFGLLPVAVFGTEEQKQRMLPPIAQGKVKTCFGVTEPNAGLNTTQLKTRAVRRGDKYVVHGQKVWISTAQVAEKILLLARTTPLEELGPGQHSQGLTLFYTDLDRSRVDVKLIEKMGRKCVDSNELFIDGLEIPVEDRIGEEGKGFKYILHGMNPERVLLAAEAIGVGRAALNKAAGYARERVVFGRPIGQNQGIQHPLAKNWVELEAAQLLMQQAAWLYDNGRECGAQANAAKYFAAEAGFRACERAILTHGGMGYAKEFHVERYLREIMIPRIAPVSQELILSHIAERVLGMPKSY</sequence>
<evidence type="ECO:0000256" key="1">
    <source>
        <dbReference type="ARBA" id="ARBA00001974"/>
    </source>
</evidence>
<evidence type="ECO:0000259" key="6">
    <source>
        <dbReference type="Pfam" id="PF02770"/>
    </source>
</evidence>
<dbReference type="InterPro" id="IPR013786">
    <property type="entry name" value="AcylCoA_DH/ox_N"/>
</dbReference>
<feature type="domain" description="Acyl-CoA dehydrogenase/oxidase N-terminal" evidence="7">
    <location>
        <begin position="6"/>
        <end position="119"/>
    </location>
</feature>
<dbReference type="EMBL" id="PYAL01000008">
    <property type="protein sequence ID" value="RXN84488.1"/>
    <property type="molecule type" value="Genomic_DNA"/>
</dbReference>
<dbReference type="InterPro" id="IPR036250">
    <property type="entry name" value="AcylCo_DH-like_C"/>
</dbReference>
<comment type="cofactor">
    <cofactor evidence="1">
        <name>FAD</name>
        <dbReference type="ChEBI" id="CHEBI:57692"/>
    </cofactor>
</comment>
<dbReference type="InterPro" id="IPR037069">
    <property type="entry name" value="AcylCoA_DH/ox_N_sf"/>
</dbReference>
<evidence type="ECO:0000256" key="4">
    <source>
        <dbReference type="ARBA" id="ARBA00022827"/>
    </source>
</evidence>
<dbReference type="Pfam" id="PF02770">
    <property type="entry name" value="Acyl-CoA_dh_M"/>
    <property type="match status" value="1"/>
</dbReference>
<feature type="domain" description="Acyl-CoA dehydrogenase/oxidase C-terminal" evidence="5">
    <location>
        <begin position="235"/>
        <end position="384"/>
    </location>
</feature>
<evidence type="ECO:0000259" key="5">
    <source>
        <dbReference type="Pfam" id="PF00441"/>
    </source>
</evidence>
<dbReference type="RefSeq" id="WP_129153299.1">
    <property type="nucleotide sequence ID" value="NZ_JBHSDO010000018.1"/>
</dbReference>
<protein>
    <submittedName>
        <fullName evidence="8">Acyl-CoA dehydrogenase</fullName>
    </submittedName>
</protein>
<comment type="caution">
    <text evidence="8">The sequence shown here is derived from an EMBL/GenBank/DDBJ whole genome shotgun (WGS) entry which is preliminary data.</text>
</comment>
<name>A0A4Q1HDV3_9BURK</name>
<dbReference type="InterPro" id="IPR009075">
    <property type="entry name" value="AcylCo_DH/oxidase_C"/>
</dbReference>
<dbReference type="GO" id="GO:0050660">
    <property type="term" value="F:flavin adenine dinucleotide binding"/>
    <property type="evidence" value="ECO:0007669"/>
    <property type="project" value="InterPro"/>
</dbReference>
<dbReference type="InterPro" id="IPR046373">
    <property type="entry name" value="Acyl-CoA_Oxase/DH_mid-dom_sf"/>
</dbReference>
<organism evidence="8 9">
    <name type="scientific">Achromobacter aloeverae</name>
    <dbReference type="NCBI Taxonomy" id="1750518"/>
    <lineage>
        <taxon>Bacteria</taxon>
        <taxon>Pseudomonadati</taxon>
        <taxon>Pseudomonadota</taxon>
        <taxon>Betaproteobacteria</taxon>
        <taxon>Burkholderiales</taxon>
        <taxon>Alcaligenaceae</taxon>
        <taxon>Achromobacter</taxon>
    </lineage>
</organism>
<evidence type="ECO:0000313" key="9">
    <source>
        <dbReference type="Proteomes" id="UP000290849"/>
    </source>
</evidence>
<evidence type="ECO:0000259" key="7">
    <source>
        <dbReference type="Pfam" id="PF02771"/>
    </source>
</evidence>
<dbReference type="SUPFAM" id="SSF56645">
    <property type="entry name" value="Acyl-CoA dehydrogenase NM domain-like"/>
    <property type="match status" value="1"/>
</dbReference>
<dbReference type="PANTHER" id="PTHR43884:SF12">
    <property type="entry name" value="ISOVALERYL-COA DEHYDROGENASE, MITOCHONDRIAL-RELATED"/>
    <property type="match status" value="1"/>
</dbReference>
<dbReference type="PIRSF" id="PIRSF016578">
    <property type="entry name" value="HsaA"/>
    <property type="match status" value="1"/>
</dbReference>
<keyword evidence="3" id="KW-0285">Flavoprotein</keyword>
<dbReference type="SUPFAM" id="SSF47203">
    <property type="entry name" value="Acyl-CoA dehydrogenase C-terminal domain-like"/>
    <property type="match status" value="1"/>
</dbReference>
<dbReference type="GO" id="GO:0003995">
    <property type="term" value="F:acyl-CoA dehydrogenase activity"/>
    <property type="evidence" value="ECO:0007669"/>
    <property type="project" value="TreeGrafter"/>
</dbReference>
<keyword evidence="9" id="KW-1185">Reference proteome</keyword>
<keyword evidence="4" id="KW-0274">FAD</keyword>
<evidence type="ECO:0000313" key="8">
    <source>
        <dbReference type="EMBL" id="RXN84488.1"/>
    </source>
</evidence>
<dbReference type="Pfam" id="PF02771">
    <property type="entry name" value="Acyl-CoA_dh_N"/>
    <property type="match status" value="1"/>
</dbReference>